<dbReference type="HOGENOM" id="CLU_2155330_0_0_4"/>
<sequence length="116" mass="11925">MIGWQQTRMTDMRLVLLAIASALTLSAHAANYPCSGSKGGVARCNGEIFVCNDGSISGSKKSCIAEMGGTANSTPAPAARAIGDTGCSCRSGRICVGPRGGEYCLSDSGAKSYRRK</sequence>
<evidence type="ECO:0000313" key="2">
    <source>
        <dbReference type="EMBL" id="AGU50354.1"/>
    </source>
</evidence>
<accession>T1XDE9</accession>
<dbReference type="EMBL" id="CP003911">
    <property type="protein sequence ID" value="AGU50354.1"/>
    <property type="molecule type" value="Genomic_DNA"/>
</dbReference>
<evidence type="ECO:0000256" key="1">
    <source>
        <dbReference type="SAM" id="SignalP"/>
    </source>
</evidence>
<organism evidence="2 3">
    <name type="scientific">Variovorax paradoxus B4</name>
    <dbReference type="NCBI Taxonomy" id="1246301"/>
    <lineage>
        <taxon>Bacteria</taxon>
        <taxon>Pseudomonadati</taxon>
        <taxon>Pseudomonadota</taxon>
        <taxon>Betaproteobacteria</taxon>
        <taxon>Burkholderiales</taxon>
        <taxon>Comamonadaceae</taxon>
        <taxon>Variovorax</taxon>
    </lineage>
</organism>
<dbReference type="AlphaFoldDB" id="T1XDE9"/>
<evidence type="ECO:0000313" key="3">
    <source>
        <dbReference type="Proteomes" id="UP000016223"/>
    </source>
</evidence>
<gene>
    <name evidence="2" type="ORF">VAPA_1c32680</name>
</gene>
<dbReference type="KEGG" id="vpd:VAPA_1c32680"/>
<name>T1XDE9_VARPD</name>
<keyword evidence="1" id="KW-0732">Signal</keyword>
<protein>
    <submittedName>
        <fullName evidence="2">Uncharacterized protein</fullName>
    </submittedName>
</protein>
<proteinExistence type="predicted"/>
<feature type="signal peptide" evidence="1">
    <location>
        <begin position="1"/>
        <end position="29"/>
    </location>
</feature>
<dbReference type="Proteomes" id="UP000016223">
    <property type="component" value="Chromosome 1"/>
</dbReference>
<reference evidence="2 3" key="1">
    <citation type="submission" date="2012-10" db="EMBL/GenBank/DDBJ databases">
        <title>Genome sequence of Variovorax paradoxus B4.</title>
        <authorList>
            <person name="Schuldes J."/>
            <person name="Brandt U."/>
            <person name="Hiessl S."/>
            <person name="Wuebbeler J.H."/>
            <person name="Thuermer A."/>
            <person name="Steinbuechel A."/>
            <person name="Daniel R."/>
        </authorList>
    </citation>
    <scope>NUCLEOTIDE SEQUENCE [LARGE SCALE GENOMIC DNA]</scope>
    <source>
        <strain evidence="2 3">B4</strain>
    </source>
</reference>
<feature type="chain" id="PRO_5004585902" evidence="1">
    <location>
        <begin position="30"/>
        <end position="116"/>
    </location>
</feature>